<feature type="signal peptide" evidence="9">
    <location>
        <begin position="1"/>
        <end position="21"/>
    </location>
</feature>
<name>A0ABV1RYA2_9BACT</name>
<evidence type="ECO:0000256" key="7">
    <source>
        <dbReference type="ARBA" id="ARBA00023237"/>
    </source>
</evidence>
<comment type="similarity">
    <text evidence="2">Belongs to the outer membrane factor (OMF) (TC 1.B.17) family.</text>
</comment>
<accession>A0ABV1RYA2</accession>
<evidence type="ECO:0000256" key="8">
    <source>
        <dbReference type="SAM" id="Coils"/>
    </source>
</evidence>
<keyword evidence="11" id="KW-1185">Reference proteome</keyword>
<evidence type="ECO:0000256" key="4">
    <source>
        <dbReference type="ARBA" id="ARBA00022452"/>
    </source>
</evidence>
<evidence type="ECO:0000256" key="1">
    <source>
        <dbReference type="ARBA" id="ARBA00004442"/>
    </source>
</evidence>
<dbReference type="PANTHER" id="PTHR30026">
    <property type="entry name" value="OUTER MEMBRANE PROTEIN TOLC"/>
    <property type="match status" value="1"/>
</dbReference>
<evidence type="ECO:0000256" key="2">
    <source>
        <dbReference type="ARBA" id="ARBA00007613"/>
    </source>
</evidence>
<dbReference type="Proteomes" id="UP001476807">
    <property type="component" value="Unassembled WGS sequence"/>
</dbReference>
<dbReference type="Gene3D" id="1.20.1600.10">
    <property type="entry name" value="Outer membrane efflux proteins (OEP)"/>
    <property type="match status" value="1"/>
</dbReference>
<dbReference type="InterPro" id="IPR051906">
    <property type="entry name" value="TolC-like"/>
</dbReference>
<evidence type="ECO:0000256" key="5">
    <source>
        <dbReference type="ARBA" id="ARBA00022692"/>
    </source>
</evidence>
<proteinExistence type="inferred from homology"/>
<evidence type="ECO:0000313" key="11">
    <source>
        <dbReference type="Proteomes" id="UP001476807"/>
    </source>
</evidence>
<protein>
    <submittedName>
        <fullName evidence="10">TolC family protein</fullName>
    </submittedName>
</protein>
<dbReference type="EMBL" id="JBEOKT010000022">
    <property type="protein sequence ID" value="MER2999368.1"/>
    <property type="molecule type" value="Genomic_DNA"/>
</dbReference>
<dbReference type="Pfam" id="PF02321">
    <property type="entry name" value="OEP"/>
    <property type="match status" value="2"/>
</dbReference>
<dbReference type="RefSeq" id="WP_350414128.1">
    <property type="nucleotide sequence ID" value="NZ_JBEOKT010000022.1"/>
</dbReference>
<keyword evidence="7" id="KW-0998">Cell outer membrane</keyword>
<evidence type="ECO:0000256" key="6">
    <source>
        <dbReference type="ARBA" id="ARBA00023136"/>
    </source>
</evidence>
<dbReference type="PANTHER" id="PTHR30026:SF20">
    <property type="entry name" value="OUTER MEMBRANE PROTEIN TOLC"/>
    <property type="match status" value="1"/>
</dbReference>
<keyword evidence="4" id="KW-1134">Transmembrane beta strand</keyword>
<evidence type="ECO:0000313" key="10">
    <source>
        <dbReference type="EMBL" id="MER2999368.1"/>
    </source>
</evidence>
<evidence type="ECO:0000256" key="3">
    <source>
        <dbReference type="ARBA" id="ARBA00022448"/>
    </source>
</evidence>
<keyword evidence="9" id="KW-0732">Signal</keyword>
<feature type="coiled-coil region" evidence="8">
    <location>
        <begin position="228"/>
        <end position="255"/>
    </location>
</feature>
<keyword evidence="5" id="KW-0812">Transmembrane</keyword>
<comment type="caution">
    <text evidence="10">The sequence shown here is derived from an EMBL/GenBank/DDBJ whole genome shotgun (WGS) entry which is preliminary data.</text>
</comment>
<dbReference type="InterPro" id="IPR003423">
    <property type="entry name" value="OMP_efflux"/>
</dbReference>
<dbReference type="SUPFAM" id="SSF56954">
    <property type="entry name" value="Outer membrane efflux proteins (OEP)"/>
    <property type="match status" value="1"/>
</dbReference>
<keyword evidence="8" id="KW-0175">Coiled coil</keyword>
<sequence>MKSVFTCLVFIMLLCCAQSIAQPARQLGLQEVIIMAQQQSAAAKQADVSQESSYWQWRSFKSDYRPQLSLNGTLPDFSRTYTPVIQPDGTTDFKPVSINNADVGVTLRQLVGPTGGSIFVTSLMQRFDDFDRNITRYNGNPAIVGFEQPLFAYNPFAWAKKVEPLRYQESQRQFVEDKESIAVEATRLYFDLLLAQVNQRIATQNLANNDTLYQIAEQKFKLGRLSKNDLLQLKLAVLNAQLAQDQAELDEQNATLALKTFVGLKDTEALQLSIPDNIPEVVVSAEKALAEAKKNRKEAVSFQRRLLEAESLVAKAKGDNGLNMSVFATFGLSNSASNFTDVYTRPENLQRARIGFNMPLLDWGRQRANYKVADLNRQLVQHTIAQEEATFEQAVQAQANQYNTLLRRLATTATADEIARERYEITRNTFIVGRISITDLNIALAEKDQARRAYITSLSQFWVAHYSLRQLTLFDFEKQQPIVAVINTRYKN</sequence>
<organism evidence="10 11">
    <name type="scientific">Pontibacter populi</name>
    <dbReference type="NCBI Taxonomy" id="890055"/>
    <lineage>
        <taxon>Bacteria</taxon>
        <taxon>Pseudomonadati</taxon>
        <taxon>Bacteroidota</taxon>
        <taxon>Cytophagia</taxon>
        <taxon>Cytophagales</taxon>
        <taxon>Hymenobacteraceae</taxon>
        <taxon>Pontibacter</taxon>
    </lineage>
</organism>
<feature type="chain" id="PRO_5045532064" evidence="9">
    <location>
        <begin position="22"/>
        <end position="492"/>
    </location>
</feature>
<keyword evidence="6" id="KW-0472">Membrane</keyword>
<reference evidence="10 11" key="1">
    <citation type="submission" date="2024-06" db="EMBL/GenBank/DDBJ databases">
        <title>Pontibacter populi HYL7-15.</title>
        <authorList>
            <person name="Kim M.K."/>
        </authorList>
    </citation>
    <scope>NUCLEOTIDE SEQUENCE [LARGE SCALE GENOMIC DNA]</scope>
    <source>
        <strain evidence="10 11">HYL7-15</strain>
    </source>
</reference>
<evidence type="ECO:0000256" key="9">
    <source>
        <dbReference type="SAM" id="SignalP"/>
    </source>
</evidence>
<keyword evidence="3" id="KW-0813">Transport</keyword>
<gene>
    <name evidence="10" type="ORF">ABS362_17585</name>
</gene>
<comment type="subcellular location">
    <subcellularLocation>
        <location evidence="1">Cell outer membrane</location>
    </subcellularLocation>
</comment>